<comment type="caution">
    <text evidence="1">The sequence shown here is derived from an EMBL/GenBank/DDBJ whole genome shotgun (WGS) entry which is preliminary data.</text>
</comment>
<accession>A0A937X457</accession>
<name>A0A937X457_9BACT</name>
<sequence>MICFTKPKVPCTAPSSHQLYDLLWAEVSKWRGQMLRGLRDTLEQKKDRIENVLHRAEWFAAARTARPENSEALQGFHAPTVLVVIDEASGVVPIIFDVLEGSQTGRKDAGENVMFLIIGNPTQTSGPFYDSHHSDRARWFTMRVMAEPAWDGTPLGEGVFLSPRVSQEYCDSMAKRYGKDSNVFRVRVLGLFPKSEDDVVIPLEWVEAAAMRDLHRKQRASISIGVDVARFGSDDSAIVVREGRNIIKASRKHGNDTAKTAGWVINEATRLEREKLRDEDGRMYDERERIYIFVDSIGVGAGVVDMIRAAAVDGQKPWIVVDVNAAERSSDPDCDRKRDEMWWKAREFFRTQEPAISGKIDREDREQLMAELSSPKYDFTIAGGRVKVESKDHMKDRGLASPNLADALIHTFSFEVQKPAPVKQDGWRDRYETPEDDWTVV</sequence>
<reference evidence="1 2" key="1">
    <citation type="submission" date="2019-03" db="EMBL/GenBank/DDBJ databases">
        <title>Lake Tanganyika Metagenome-Assembled Genomes (MAGs).</title>
        <authorList>
            <person name="Tran P."/>
        </authorList>
    </citation>
    <scope>NUCLEOTIDE SEQUENCE [LARGE SCALE GENOMIC DNA]</scope>
    <source>
        <strain evidence="1">K_DeepCast_65m_m2_236</strain>
    </source>
</reference>
<proteinExistence type="predicted"/>
<evidence type="ECO:0008006" key="3">
    <source>
        <dbReference type="Google" id="ProtNLM"/>
    </source>
</evidence>
<dbReference type="Proteomes" id="UP000703893">
    <property type="component" value="Unassembled WGS sequence"/>
</dbReference>
<protein>
    <recommendedName>
        <fullName evidence="3">Terminase large subunit gp17-like C-terminal domain-containing protein</fullName>
    </recommendedName>
</protein>
<evidence type="ECO:0000313" key="2">
    <source>
        <dbReference type="Proteomes" id="UP000703893"/>
    </source>
</evidence>
<evidence type="ECO:0000313" key="1">
    <source>
        <dbReference type="EMBL" id="MBM3273884.1"/>
    </source>
</evidence>
<dbReference type="EMBL" id="VGJX01000069">
    <property type="protein sequence ID" value="MBM3273884.1"/>
    <property type="molecule type" value="Genomic_DNA"/>
</dbReference>
<gene>
    <name evidence="1" type="ORF">FJZ00_01935</name>
</gene>
<organism evidence="1 2">
    <name type="scientific">Candidatus Tanganyikabacteria bacterium</name>
    <dbReference type="NCBI Taxonomy" id="2961651"/>
    <lineage>
        <taxon>Bacteria</taxon>
        <taxon>Bacillati</taxon>
        <taxon>Candidatus Sericytochromatia</taxon>
        <taxon>Candidatus Tanganyikabacteria</taxon>
    </lineage>
</organism>
<dbReference type="Gene3D" id="3.30.420.240">
    <property type="match status" value="1"/>
</dbReference>
<dbReference type="AlphaFoldDB" id="A0A937X457"/>